<dbReference type="Proteomes" id="UP000248349">
    <property type="component" value="Unassembled WGS sequence"/>
</dbReference>
<organism evidence="2 3">
    <name type="scientific">Aspergillus saccharolyticus JOP 1030-1</name>
    <dbReference type="NCBI Taxonomy" id="1450539"/>
    <lineage>
        <taxon>Eukaryota</taxon>
        <taxon>Fungi</taxon>
        <taxon>Dikarya</taxon>
        <taxon>Ascomycota</taxon>
        <taxon>Pezizomycotina</taxon>
        <taxon>Eurotiomycetes</taxon>
        <taxon>Eurotiomycetidae</taxon>
        <taxon>Eurotiales</taxon>
        <taxon>Aspergillaceae</taxon>
        <taxon>Aspergillus</taxon>
        <taxon>Aspergillus subgen. Circumdati</taxon>
    </lineage>
</organism>
<proteinExistence type="predicted"/>
<feature type="compositionally biased region" description="Basic and acidic residues" evidence="1">
    <location>
        <begin position="69"/>
        <end position="82"/>
    </location>
</feature>
<gene>
    <name evidence="2" type="ORF">BP01DRAFT_91841</name>
</gene>
<sequence length="82" mass="8939">MSRARSSRQMIVLLFSATNISVDSGLDSIREKEVFVDRSARSTSGRVGSETFRDQKESSSPGPAQSQELVREAKKEKGSGFG</sequence>
<dbReference type="GeneID" id="37081457"/>
<dbReference type="EMBL" id="KZ821240">
    <property type="protein sequence ID" value="PYH43983.1"/>
    <property type="molecule type" value="Genomic_DNA"/>
</dbReference>
<evidence type="ECO:0000313" key="3">
    <source>
        <dbReference type="Proteomes" id="UP000248349"/>
    </source>
</evidence>
<reference evidence="2 3" key="1">
    <citation type="submission" date="2016-12" db="EMBL/GenBank/DDBJ databases">
        <title>The genomes of Aspergillus section Nigri reveals drivers in fungal speciation.</title>
        <authorList>
            <consortium name="DOE Joint Genome Institute"/>
            <person name="Vesth T.C."/>
            <person name="Nybo J."/>
            <person name="Theobald S."/>
            <person name="Brandl J."/>
            <person name="Frisvad J.C."/>
            <person name="Nielsen K.F."/>
            <person name="Lyhne E.K."/>
            <person name="Kogle M.E."/>
            <person name="Kuo A."/>
            <person name="Riley R."/>
            <person name="Clum A."/>
            <person name="Nolan M."/>
            <person name="Lipzen A."/>
            <person name="Salamov A."/>
            <person name="Henrissat B."/>
            <person name="Wiebenga A."/>
            <person name="De Vries R.P."/>
            <person name="Grigoriev I.V."/>
            <person name="Mortensen U.H."/>
            <person name="Andersen M.R."/>
            <person name="Baker S.E."/>
        </authorList>
    </citation>
    <scope>NUCLEOTIDE SEQUENCE [LARGE SCALE GENOMIC DNA]</scope>
    <source>
        <strain evidence="2 3">JOP 1030-1</strain>
    </source>
</reference>
<dbReference type="RefSeq" id="XP_025429965.1">
    <property type="nucleotide sequence ID" value="XM_025580228.1"/>
</dbReference>
<accession>A0A318ZHE0</accession>
<dbReference type="AlphaFoldDB" id="A0A318ZHE0"/>
<evidence type="ECO:0000256" key="1">
    <source>
        <dbReference type="SAM" id="MobiDB-lite"/>
    </source>
</evidence>
<keyword evidence="3" id="KW-1185">Reference proteome</keyword>
<protein>
    <submittedName>
        <fullName evidence="2">Uncharacterized protein</fullName>
    </submittedName>
</protein>
<feature type="region of interest" description="Disordered" evidence="1">
    <location>
        <begin position="39"/>
        <end position="82"/>
    </location>
</feature>
<evidence type="ECO:0000313" key="2">
    <source>
        <dbReference type="EMBL" id="PYH43983.1"/>
    </source>
</evidence>
<feature type="compositionally biased region" description="Polar residues" evidence="1">
    <location>
        <begin position="58"/>
        <end position="68"/>
    </location>
</feature>
<name>A0A318ZHE0_9EURO</name>